<keyword evidence="3" id="KW-0067">ATP-binding</keyword>
<proteinExistence type="predicted"/>
<dbReference type="Pfam" id="PF00488">
    <property type="entry name" value="MutS_V"/>
    <property type="match status" value="1"/>
</dbReference>
<dbReference type="InterPro" id="IPR007695">
    <property type="entry name" value="DNA_mismatch_repair_MutS-lik_N"/>
</dbReference>
<keyword evidence="4" id="KW-0238">DNA-binding</keyword>
<keyword evidence="7" id="KW-1185">Reference proteome</keyword>
<dbReference type="InterPro" id="IPR016151">
    <property type="entry name" value="DNA_mismatch_repair_MutS_N"/>
</dbReference>
<dbReference type="InterPro" id="IPR027417">
    <property type="entry name" value="P-loop_NTPase"/>
</dbReference>
<dbReference type="PROSITE" id="PS00486">
    <property type="entry name" value="DNA_MISMATCH_REPAIR_2"/>
    <property type="match status" value="1"/>
</dbReference>
<name>A0AAP0CKG1_9ASTR</name>
<comment type="caution">
    <text evidence="6">The sequence shown here is derived from an EMBL/GenBank/DDBJ whole genome shotgun (WGS) entry which is preliminary data.</text>
</comment>
<dbReference type="Gene3D" id="3.40.50.300">
    <property type="entry name" value="P-loop containing nucleotide triphosphate hydrolases"/>
    <property type="match status" value="1"/>
</dbReference>
<dbReference type="FunFam" id="3.40.50.300:FF:001188">
    <property type="entry name" value="DNA mismatch repair protein"/>
    <property type="match status" value="1"/>
</dbReference>
<dbReference type="Gene3D" id="3.40.1170.10">
    <property type="entry name" value="DNA repair protein MutS, domain I"/>
    <property type="match status" value="1"/>
</dbReference>
<dbReference type="GO" id="GO:0005524">
    <property type="term" value="F:ATP binding"/>
    <property type="evidence" value="ECO:0007669"/>
    <property type="project" value="UniProtKB-KW"/>
</dbReference>
<dbReference type="AlphaFoldDB" id="A0AAP0CKG1"/>
<organism evidence="6 7">
    <name type="scientific">Deinandra increscens subsp. villosa</name>
    <dbReference type="NCBI Taxonomy" id="3103831"/>
    <lineage>
        <taxon>Eukaryota</taxon>
        <taxon>Viridiplantae</taxon>
        <taxon>Streptophyta</taxon>
        <taxon>Embryophyta</taxon>
        <taxon>Tracheophyta</taxon>
        <taxon>Spermatophyta</taxon>
        <taxon>Magnoliopsida</taxon>
        <taxon>eudicotyledons</taxon>
        <taxon>Gunneridae</taxon>
        <taxon>Pentapetalae</taxon>
        <taxon>asterids</taxon>
        <taxon>campanulids</taxon>
        <taxon>Asterales</taxon>
        <taxon>Asteraceae</taxon>
        <taxon>Asteroideae</taxon>
        <taxon>Heliantheae alliance</taxon>
        <taxon>Madieae</taxon>
        <taxon>Madiinae</taxon>
        <taxon>Deinandra</taxon>
    </lineage>
</organism>
<dbReference type="Proteomes" id="UP001408789">
    <property type="component" value="Unassembled WGS sequence"/>
</dbReference>
<keyword evidence="2" id="KW-0227">DNA damage</keyword>
<dbReference type="InterPro" id="IPR053276">
    <property type="entry name" value="MtDNA_mismatch_repair_MutS"/>
</dbReference>
<evidence type="ECO:0000256" key="2">
    <source>
        <dbReference type="ARBA" id="ARBA00022763"/>
    </source>
</evidence>
<evidence type="ECO:0000256" key="1">
    <source>
        <dbReference type="ARBA" id="ARBA00022741"/>
    </source>
</evidence>
<dbReference type="SUPFAM" id="SSF55271">
    <property type="entry name" value="DNA repair protein MutS, domain I"/>
    <property type="match status" value="1"/>
</dbReference>
<evidence type="ECO:0000313" key="6">
    <source>
        <dbReference type="EMBL" id="KAK9058429.1"/>
    </source>
</evidence>
<dbReference type="PANTHER" id="PTHR48448:SF1">
    <property type="entry name" value="MUTL PROTEIN ISOFORM 1"/>
    <property type="match status" value="1"/>
</dbReference>
<feature type="domain" description="DNA mismatch repair proteins mutS family" evidence="5">
    <location>
        <begin position="842"/>
        <end position="858"/>
    </location>
</feature>
<dbReference type="CDD" id="cd03243">
    <property type="entry name" value="ABC_MutS_homologs"/>
    <property type="match status" value="1"/>
</dbReference>
<dbReference type="EMBL" id="JBCNJP010000023">
    <property type="protein sequence ID" value="KAK9058429.1"/>
    <property type="molecule type" value="Genomic_DNA"/>
</dbReference>
<dbReference type="InterPro" id="IPR035901">
    <property type="entry name" value="GIY-YIG_endonuc_sf"/>
</dbReference>
<dbReference type="GO" id="GO:0030983">
    <property type="term" value="F:mismatched DNA binding"/>
    <property type="evidence" value="ECO:0007669"/>
    <property type="project" value="InterPro"/>
</dbReference>
<dbReference type="SMART" id="SM00534">
    <property type="entry name" value="MUTSac"/>
    <property type="match status" value="1"/>
</dbReference>
<dbReference type="PANTHER" id="PTHR48448">
    <property type="entry name" value="MUTL PROTEIN ISOFORM 1"/>
    <property type="match status" value="1"/>
</dbReference>
<evidence type="ECO:0000259" key="5">
    <source>
        <dbReference type="PROSITE" id="PS00486"/>
    </source>
</evidence>
<evidence type="ECO:0000256" key="4">
    <source>
        <dbReference type="ARBA" id="ARBA00023125"/>
    </source>
</evidence>
<reference evidence="6 7" key="1">
    <citation type="submission" date="2024-04" db="EMBL/GenBank/DDBJ databases">
        <title>The reference genome of an endangered Asteraceae, Deinandra increscens subsp. villosa, native to the Central Coast of California.</title>
        <authorList>
            <person name="Guilliams M."/>
            <person name="Hasenstab-Lehman K."/>
            <person name="Meyer R."/>
            <person name="Mcevoy S."/>
        </authorList>
    </citation>
    <scope>NUCLEOTIDE SEQUENCE [LARGE SCALE GENOMIC DNA]</scope>
    <source>
        <tissue evidence="6">Leaf</tissue>
    </source>
</reference>
<dbReference type="GO" id="GO:0006298">
    <property type="term" value="P:mismatch repair"/>
    <property type="evidence" value="ECO:0007669"/>
    <property type="project" value="InterPro"/>
</dbReference>
<dbReference type="SUPFAM" id="SSF52540">
    <property type="entry name" value="P-loop containing nucleoside triphosphate hydrolases"/>
    <property type="match status" value="1"/>
</dbReference>
<evidence type="ECO:0000256" key="3">
    <source>
        <dbReference type="ARBA" id="ARBA00022840"/>
    </source>
</evidence>
<accession>A0AAP0CKG1</accession>
<evidence type="ECO:0000313" key="7">
    <source>
        <dbReference type="Proteomes" id="UP001408789"/>
    </source>
</evidence>
<dbReference type="SUPFAM" id="SSF82771">
    <property type="entry name" value="GIY-YIG endonuclease"/>
    <property type="match status" value="1"/>
</dbReference>
<gene>
    <name evidence="6" type="ORF">SSX86_023271</name>
</gene>
<dbReference type="Pfam" id="PF01624">
    <property type="entry name" value="MutS_I"/>
    <property type="match status" value="1"/>
</dbReference>
<sequence length="1127" mass="126315">MYRSAAKSVAVSGHRWRSMSLLVRCPLPRRHFISYPPSINTRNPKQIYRFKDRKTLTTNIKATKRSKESKNVYKEKDHPHVIWWKEKMQMCRKTSSMHLINRLTYSNLLGLDDNLRNGSAKEGTLNWELLKFKSKFPREVLLCRVGEFYEAVGFDACILVEYAGLNPFCGLRSDGVPKAGCPIMNLRQTLDDLTRNGFSVCIVEEIQGPTKARSRKSRFISGHAHPGSPYVFGLVEDDHDLEFPEPMPVIGLSRSAKGYCTVSVLETMKTYSLEDGLTEEAVVTKLRTCHYHHLFLHKSLKNNSSGTARWTEFGEGGLLWGECNGRHFEWIEGDIVNEILFKVKELYGLDDDVSFRNVTIPSENKPHPLHLGTASQIGIIPTEGVPLLLKVLLPSNCTGLPALYIRDLLLNPPAYATASTIQAICKLMSYISCSIPEFTCIAPSKLVKLLELREANHVEFCKIKSALDETLQLHRNSELNEILNLLVYPTWVATGLKIDVELLVNKCESISRTIGDLISLYGENDQKMSSYVNIPSEFFEDMESSWKNRVKKIHLKEAYEEVDKAAESLSLAVTEDFLPIVCRIKATTAPLGGPKGEILYAREHKAIWFKGKRFAPAIWADTPGEKQIKQLQPSIDSKGRKVGEEWFTTVKVEDALTRYHEAGAKAKSMVLELLRGLSTELQDEINILVFASMLLVIAKALFAHVSEGRRRKWVFPTLIQSQRSEEKGQVNRNREMKITGLSPYWFDTAEGSAVLNNIDMKSMFLLTGPNGGGKSSLLRSISAAALLGVCGFMVPAESALIPHFDAIMLHVKSYDSPADGKSSFQIEMSEMRSIVTRATSQSLVLVDEICRGTETAKGTCIAGSIIETLDSVGCLGVVSTHLHDIFNLPLTTKNTVYKAMGSDLVNGKAKPTWKLIDGICRESLAFETAQKEGVPEAIIQRAEHLYNSVYKRDLNSETWKGFHEVCNQPASIQEVTVSSANEITNHMEKFWKDVEDVVCIICHKKLNEFSKTKTMVRCVLVGPREQPPPSTIGASSVYVILRPDKKLYVGETDSLQCRVRAHRSKKDMQNASFLYFLVPGKSVACQLETLLINQLPNHGFKLTNVADGQHRNFGTSDMSLESLNLHR</sequence>
<protein>
    <recommendedName>
        <fullName evidence="5">DNA mismatch repair proteins mutS family domain-containing protein</fullName>
    </recommendedName>
</protein>
<keyword evidence="1" id="KW-0547">Nucleotide-binding</keyword>
<dbReference type="InterPro" id="IPR000432">
    <property type="entry name" value="DNA_mismatch_repair_MutS_C"/>
</dbReference>